<dbReference type="GO" id="GO:1990877">
    <property type="term" value="C:FNIP-folliculin RagC/D GAP"/>
    <property type="evidence" value="ECO:0007669"/>
    <property type="project" value="EnsemblFungi"/>
</dbReference>
<reference evidence="2 3" key="1">
    <citation type="journal article" date="2011" name="Proc. Natl. Acad. Sci. U.S.A.">
        <title>Evolutionary erosion of yeast sex chromosomes by mating-type switching accidents.</title>
        <authorList>
            <person name="Gordon J.L."/>
            <person name="Armisen D."/>
            <person name="Proux-Wera E."/>
            <person name="Oheigeartaigh S.S."/>
            <person name="Byrne K.P."/>
            <person name="Wolfe K.H."/>
        </authorList>
    </citation>
    <scope>NUCLEOTIDE SEQUENCE [LARGE SCALE GENOMIC DNA]</scope>
    <source>
        <strain evidence="3">ATCC MYA-139 / BCRC 22969 / CBS 8797 / CCRC 22969 / KCTC 17520 / NBRC 10181 / NCYC 3082</strain>
    </source>
</reference>
<name>J7R5M3_HUIN7</name>
<dbReference type="PROSITE" id="PS51834">
    <property type="entry name" value="DENN_FLCN_SMCR8"/>
    <property type="match status" value="1"/>
</dbReference>
<dbReference type="GeneID" id="34525844"/>
<sequence>MPPILLSLTHFCDKHGPRVVLVTQCYLAEPNTSENDLLLPDYPTDSYCESCLLHFPEVSGVPGDARPVRNMRSRIKGRTFVSTQYSSIRYQLLNSITRKAFSEETMIYDCSPLVFFDDSRGLNLIIGFKLYDENARGNERRYCYILTIDTKDVYNGMNIISDNWNFINCGLKKMIDDIRQSHTQVLNERRLDAKDNGGIDGLTQFAVPYLRANKSKEAKNLVELTNDPLIFFNMHKWNSYMISSLIIRQH</sequence>
<dbReference type="HOGENOM" id="CLU_035854_1_0_1"/>
<evidence type="ECO:0000259" key="1">
    <source>
        <dbReference type="PROSITE" id="PS51834"/>
    </source>
</evidence>
<dbReference type="PANTHER" id="PTHR31441:SF2">
    <property type="entry name" value="FOLLICULIN"/>
    <property type="match status" value="1"/>
</dbReference>
<evidence type="ECO:0000313" key="2">
    <source>
        <dbReference type="EMBL" id="CCK70155.1"/>
    </source>
</evidence>
<dbReference type="Pfam" id="PF11704">
    <property type="entry name" value="Folliculin"/>
    <property type="match status" value="1"/>
</dbReference>
<accession>J7R5M3</accession>
<dbReference type="AlphaFoldDB" id="J7R5M3"/>
<dbReference type="GO" id="GO:0005774">
    <property type="term" value="C:vacuolar membrane"/>
    <property type="evidence" value="ECO:0007669"/>
    <property type="project" value="EnsemblFungi"/>
</dbReference>
<gene>
    <name evidence="2" type="primary">KNAG0D04090</name>
    <name evidence="2" type="ordered locus">KNAG_0D04090</name>
</gene>
<dbReference type="GO" id="GO:0005829">
    <property type="term" value="C:cytosol"/>
    <property type="evidence" value="ECO:0007669"/>
    <property type="project" value="TreeGrafter"/>
</dbReference>
<protein>
    <recommendedName>
        <fullName evidence="1">UDENN FLCN/SMCR8-type domain-containing protein</fullName>
    </recommendedName>
</protein>
<dbReference type="KEGG" id="kng:KNAG_0D04090"/>
<dbReference type="STRING" id="1071383.J7R5M3"/>
<dbReference type="Proteomes" id="UP000006310">
    <property type="component" value="Chromosome 4"/>
</dbReference>
<dbReference type="PANTHER" id="PTHR31441">
    <property type="entry name" value="FOLLICULIN FAMILY MEMBER"/>
    <property type="match status" value="1"/>
</dbReference>
<dbReference type="InterPro" id="IPR037521">
    <property type="entry name" value="FLCN/SMCR8_DENN"/>
</dbReference>
<organism evidence="2 3">
    <name type="scientific">Huiozyma naganishii (strain ATCC MYA-139 / BCRC 22969 / CBS 8797 / KCTC 17520 / NBRC 10181 / NCYC 3082 / Yp74L-3)</name>
    <name type="common">Yeast</name>
    <name type="synonym">Kazachstania naganishii</name>
    <dbReference type="NCBI Taxonomy" id="1071383"/>
    <lineage>
        <taxon>Eukaryota</taxon>
        <taxon>Fungi</taxon>
        <taxon>Dikarya</taxon>
        <taxon>Ascomycota</taxon>
        <taxon>Saccharomycotina</taxon>
        <taxon>Saccharomycetes</taxon>
        <taxon>Saccharomycetales</taxon>
        <taxon>Saccharomycetaceae</taxon>
        <taxon>Huiozyma</taxon>
    </lineage>
</organism>
<feature type="domain" description="UDENN FLCN/SMCR8-type" evidence="1">
    <location>
        <begin position="58"/>
        <end position="250"/>
    </location>
</feature>
<reference evidence="3" key="2">
    <citation type="submission" date="2012-08" db="EMBL/GenBank/DDBJ databases">
        <title>Genome sequence of Kazachstania naganishii.</title>
        <authorList>
            <person name="Gordon J.L."/>
            <person name="Armisen D."/>
            <person name="Proux-Wera E."/>
            <person name="OhEigeartaigh S.S."/>
            <person name="Byrne K.P."/>
            <person name="Wolfe K.H."/>
        </authorList>
    </citation>
    <scope>NUCLEOTIDE SEQUENCE [LARGE SCALE GENOMIC DNA]</scope>
    <source>
        <strain evidence="3">ATCC MYA-139 / BCRC 22969 / CBS 8797 / CCRC 22969 / KCTC 17520 / NBRC 10181 / NCYC 3082</strain>
    </source>
</reference>
<dbReference type="GO" id="GO:0005096">
    <property type="term" value="F:GTPase activator activity"/>
    <property type="evidence" value="ECO:0007669"/>
    <property type="project" value="EnsemblFungi"/>
</dbReference>
<dbReference type="eggNOG" id="KOG3715">
    <property type="taxonomic scope" value="Eukaryota"/>
</dbReference>
<evidence type="ECO:0000313" key="3">
    <source>
        <dbReference type="Proteomes" id="UP000006310"/>
    </source>
</evidence>
<dbReference type="InterPro" id="IPR037520">
    <property type="entry name" value="Folliculin/SMCR8_longin"/>
</dbReference>
<dbReference type="GO" id="GO:1904263">
    <property type="term" value="P:positive regulation of TORC1 signaling"/>
    <property type="evidence" value="ECO:0007669"/>
    <property type="project" value="EnsemblFungi"/>
</dbReference>
<dbReference type="InterPro" id="IPR021713">
    <property type="entry name" value="Folliculin"/>
</dbReference>
<dbReference type="OMA" id="THFCDKH"/>
<dbReference type="RefSeq" id="XP_022464401.1">
    <property type="nucleotide sequence ID" value="XM_022607846.1"/>
</dbReference>
<keyword evidence="3" id="KW-1185">Reference proteome</keyword>
<dbReference type="OrthoDB" id="5599713at2759"/>
<dbReference type="GO" id="GO:0071230">
    <property type="term" value="P:cellular response to amino acid stimulus"/>
    <property type="evidence" value="ECO:0007669"/>
    <property type="project" value="EnsemblFungi"/>
</dbReference>
<dbReference type="EMBL" id="HE978317">
    <property type="protein sequence ID" value="CCK70155.1"/>
    <property type="molecule type" value="Genomic_DNA"/>
</dbReference>
<proteinExistence type="predicted"/>